<reference evidence="1 3" key="1">
    <citation type="submission" date="2016-06" db="EMBL/GenBank/DDBJ databases">
        <authorList>
            <person name="Kjaerup R.B."/>
            <person name="Dalgaard T.S."/>
            <person name="Juul-Madsen H.R."/>
        </authorList>
    </citation>
    <scope>NUCLEOTIDE SEQUENCE [LARGE SCALE GENOMIC DNA]</scope>
    <source>
        <strain evidence="1 3">DSM 43363</strain>
    </source>
</reference>
<sequence length="131" mass="14632">MDEDEWFRRHGLRPADLDLVRELLAELSGQGWEADTLLMRLCCIQLFNAGLLDDVLRVWDAKESSFDAHCSIDVQLLCGAGLVETKTYLAAHPSPEAADALEWLLGCEETGDFEGFSVAGRSEAYARHYRA</sequence>
<dbReference type="EMBL" id="CP109071">
    <property type="protein sequence ID" value="WSA33820.1"/>
    <property type="molecule type" value="Genomic_DNA"/>
</dbReference>
<evidence type="ECO:0000313" key="3">
    <source>
        <dbReference type="Proteomes" id="UP000199343"/>
    </source>
</evidence>
<accession>A0A1C6UCC6</accession>
<evidence type="ECO:0000313" key="1">
    <source>
        <dbReference type="EMBL" id="SCL51682.1"/>
    </source>
</evidence>
<dbReference type="OrthoDB" id="2652375at2"/>
<name>A0A1C6UCC6_9ACTN</name>
<protein>
    <submittedName>
        <fullName evidence="1">Uncharacterized protein</fullName>
    </submittedName>
</protein>
<keyword evidence="4" id="KW-1185">Reference proteome</keyword>
<dbReference type="AlphaFoldDB" id="A0A1C6UCC6"/>
<dbReference type="STRING" id="47871.GA0070608_0893"/>
<dbReference type="EMBL" id="FMIC01000002">
    <property type="protein sequence ID" value="SCL51682.1"/>
    <property type="molecule type" value="Genomic_DNA"/>
</dbReference>
<dbReference type="Proteomes" id="UP000199343">
    <property type="component" value="Unassembled WGS sequence"/>
</dbReference>
<dbReference type="Proteomes" id="UP001334804">
    <property type="component" value="Chromosome"/>
</dbReference>
<gene>
    <name evidence="1" type="ORF">GA0070608_0893</name>
    <name evidence="2" type="ORF">OIE14_07160</name>
</gene>
<proteinExistence type="predicted"/>
<evidence type="ECO:0000313" key="4">
    <source>
        <dbReference type="Proteomes" id="UP001334804"/>
    </source>
</evidence>
<organism evidence="1 3">
    <name type="scientific">Micromonospora peucetia</name>
    <dbReference type="NCBI Taxonomy" id="47871"/>
    <lineage>
        <taxon>Bacteria</taxon>
        <taxon>Bacillati</taxon>
        <taxon>Actinomycetota</taxon>
        <taxon>Actinomycetes</taxon>
        <taxon>Micromonosporales</taxon>
        <taxon>Micromonosporaceae</taxon>
        <taxon>Micromonospora</taxon>
    </lineage>
</organism>
<evidence type="ECO:0000313" key="2">
    <source>
        <dbReference type="EMBL" id="WSA33820.1"/>
    </source>
</evidence>
<dbReference type="RefSeq" id="WP_091622097.1">
    <property type="nucleotide sequence ID" value="NZ_CP109071.1"/>
</dbReference>
<reference evidence="2 4" key="2">
    <citation type="submission" date="2022-10" db="EMBL/GenBank/DDBJ databases">
        <title>The complete genomes of actinobacterial strains from the NBC collection.</title>
        <authorList>
            <person name="Joergensen T.S."/>
            <person name="Alvarez Arevalo M."/>
            <person name="Sterndorff E.B."/>
            <person name="Faurdal D."/>
            <person name="Vuksanovic O."/>
            <person name="Mourched A.-S."/>
            <person name="Charusanti P."/>
            <person name="Shaw S."/>
            <person name="Blin K."/>
            <person name="Weber T."/>
        </authorList>
    </citation>
    <scope>NUCLEOTIDE SEQUENCE [LARGE SCALE GENOMIC DNA]</scope>
    <source>
        <strain evidence="2 4">NBC 01809</strain>
    </source>
</reference>